<feature type="signal peptide" evidence="1">
    <location>
        <begin position="1"/>
        <end position="18"/>
    </location>
</feature>
<evidence type="ECO:0008006" key="4">
    <source>
        <dbReference type="Google" id="ProtNLM"/>
    </source>
</evidence>
<feature type="chain" id="PRO_5006901801" description="Malate dehydrogenase" evidence="1">
    <location>
        <begin position="19"/>
        <end position="181"/>
    </location>
</feature>
<evidence type="ECO:0000313" key="2">
    <source>
        <dbReference type="EMBL" id="KTB36057.1"/>
    </source>
</evidence>
<gene>
    <name evidence="2" type="ORF">WG66_11373</name>
</gene>
<dbReference type="AlphaFoldDB" id="A0A0W0FI82"/>
<dbReference type="Pfam" id="PF11937">
    <property type="entry name" value="DUF3455"/>
    <property type="match status" value="1"/>
</dbReference>
<sequence length="181" mass="19119">MRLCFTACSSSIFGLALATCDVSGLKVPGAALPAQSAPTRYVTYGTGSQNYTCGSDGKYAPAGAVARIFDISCTYNPDTGTFTPQQQLGNHYFVANPAHGSGLSAKWDFNTAPETYVVAVNQKGIPAPTGPWDIDWLYFSAAEGSLATEIYRTHTKGGQPPASVGLLLLVFKKVVLKEVTV</sequence>
<dbReference type="EMBL" id="LATX01001932">
    <property type="protein sequence ID" value="KTB36057.1"/>
    <property type="molecule type" value="Genomic_DNA"/>
</dbReference>
<accession>A0A0W0FI82</accession>
<dbReference type="InterPro" id="IPR021851">
    <property type="entry name" value="DUF3455"/>
</dbReference>
<evidence type="ECO:0000313" key="3">
    <source>
        <dbReference type="Proteomes" id="UP000054988"/>
    </source>
</evidence>
<reference evidence="2 3" key="1">
    <citation type="submission" date="2015-12" db="EMBL/GenBank/DDBJ databases">
        <title>Draft genome sequence of Moniliophthora roreri, the causal agent of frosty pod rot of cacao.</title>
        <authorList>
            <person name="Aime M.C."/>
            <person name="Diaz-Valderrama J.R."/>
            <person name="Kijpornyongpan T."/>
            <person name="Phillips-Mora W."/>
        </authorList>
    </citation>
    <scope>NUCLEOTIDE SEQUENCE [LARGE SCALE GENOMIC DNA]</scope>
    <source>
        <strain evidence="2 3">MCA 2952</strain>
    </source>
</reference>
<name>A0A0W0FI82_MONRR</name>
<comment type="caution">
    <text evidence="2">The sequence shown here is derived from an EMBL/GenBank/DDBJ whole genome shotgun (WGS) entry which is preliminary data.</text>
</comment>
<dbReference type="Proteomes" id="UP000054988">
    <property type="component" value="Unassembled WGS sequence"/>
</dbReference>
<protein>
    <recommendedName>
        <fullName evidence="4">Malate dehydrogenase</fullName>
    </recommendedName>
</protein>
<dbReference type="PANTHER" id="PTHR35567:SF1">
    <property type="entry name" value="CONSERVED FUNGAL PROTEIN (AFU_ORTHOLOGUE AFUA_1G14230)"/>
    <property type="match status" value="1"/>
</dbReference>
<keyword evidence="1" id="KW-0732">Signal</keyword>
<proteinExistence type="predicted"/>
<dbReference type="eggNOG" id="ENOG502S85Z">
    <property type="taxonomic scope" value="Eukaryota"/>
</dbReference>
<organism evidence="2 3">
    <name type="scientific">Moniliophthora roreri</name>
    <name type="common">Frosty pod rot fungus</name>
    <name type="synonym">Monilia roreri</name>
    <dbReference type="NCBI Taxonomy" id="221103"/>
    <lineage>
        <taxon>Eukaryota</taxon>
        <taxon>Fungi</taxon>
        <taxon>Dikarya</taxon>
        <taxon>Basidiomycota</taxon>
        <taxon>Agaricomycotina</taxon>
        <taxon>Agaricomycetes</taxon>
        <taxon>Agaricomycetidae</taxon>
        <taxon>Agaricales</taxon>
        <taxon>Marasmiineae</taxon>
        <taxon>Marasmiaceae</taxon>
        <taxon>Moniliophthora</taxon>
    </lineage>
</organism>
<evidence type="ECO:0000256" key="1">
    <source>
        <dbReference type="SAM" id="SignalP"/>
    </source>
</evidence>
<dbReference type="PANTHER" id="PTHR35567">
    <property type="entry name" value="MALATE DEHYDROGENASE (AFU_ORTHOLOGUE AFUA_2G13800)"/>
    <property type="match status" value="1"/>
</dbReference>